<dbReference type="SUPFAM" id="SSF56672">
    <property type="entry name" value="DNA/RNA polymerases"/>
    <property type="match status" value="1"/>
</dbReference>
<dbReference type="InterPro" id="IPR043128">
    <property type="entry name" value="Rev_trsase/Diguanyl_cyclase"/>
</dbReference>
<dbReference type="InterPro" id="IPR036397">
    <property type="entry name" value="RNaseH_sf"/>
</dbReference>
<evidence type="ECO:0000259" key="4">
    <source>
        <dbReference type="PROSITE" id="PS50879"/>
    </source>
</evidence>
<evidence type="ECO:0000313" key="5">
    <source>
        <dbReference type="EMBL" id="GAB0209672.1"/>
    </source>
</evidence>
<reference evidence="5 6" key="1">
    <citation type="submission" date="2024-06" db="EMBL/GenBank/DDBJ databases">
        <title>The draft genome of Grus japonensis, version 3.</title>
        <authorList>
            <person name="Nabeshima K."/>
            <person name="Suzuki S."/>
            <person name="Onuma M."/>
        </authorList>
    </citation>
    <scope>NUCLEOTIDE SEQUENCE [LARGE SCALE GENOMIC DNA]</scope>
    <source>
        <strain evidence="5 6">451A</strain>
    </source>
</reference>
<evidence type="ECO:0000313" key="6">
    <source>
        <dbReference type="Proteomes" id="UP001623348"/>
    </source>
</evidence>
<dbReference type="InterPro" id="IPR000477">
    <property type="entry name" value="RT_dom"/>
</dbReference>
<sequence length="513" mass="57564">MNLFTDGSSYYEEGWKCTGFAVTTETKVLLAGPLPPTLGAQGAEIVALTKAAQYAIGIRVNLYTDSKYAFGVCHATGMLWKERGFLTSAGKMITRGQQIKELLEAIQLPSELAVIYIDTNQENQLAKGNELADQAAKAAARQVIFAMTLTHQEELDLELPDMQKLYEELPEEERRLWEKLGAEQQNGQWTLGGKPLLPKRYLIPIARWHHEKTHGGPENTALRVQRLWAAPGIYTAIKRVCEGCRLCKEYASLKIKAPAGKRPPATYPFQKLQIDYGEMPRAMGYAYLLLTVDQLSGWVEAFPTRKNDSKEVIKALLKEIIPSPIWPVRKSNGEWRLTVDYRGLNEVTLPMSAALSEMPELQYDLESKAAKWYATTDIANAFFSIPLAAECRPQFAFTWRGVQYTWNRLPQGWKHSPTICHGLIQTALEKGEAPEHLQYIDDIIVWGSTAEVVSEKGKKIIQILLKAGFAIKQSKVKGPAQEIQILGIKWQDGHHQIPMDFINKIAAMSPPTT</sequence>
<feature type="domain" description="RNase H type-1" evidence="4">
    <location>
        <begin position="1"/>
        <end position="141"/>
    </location>
</feature>
<evidence type="ECO:0000256" key="2">
    <source>
        <dbReference type="ARBA" id="ARBA00012180"/>
    </source>
</evidence>
<dbReference type="Pfam" id="PF00075">
    <property type="entry name" value="RNase_H"/>
    <property type="match status" value="1"/>
</dbReference>
<dbReference type="Proteomes" id="UP001623348">
    <property type="component" value="Unassembled WGS sequence"/>
</dbReference>
<accession>A0ABC9YJB1</accession>
<dbReference type="InterPro" id="IPR051320">
    <property type="entry name" value="Viral_Replic_Matur_Polypro"/>
</dbReference>
<dbReference type="Pfam" id="PF00078">
    <property type="entry name" value="RVT_1"/>
    <property type="match status" value="1"/>
</dbReference>
<evidence type="ECO:0000259" key="3">
    <source>
        <dbReference type="PROSITE" id="PS50878"/>
    </source>
</evidence>
<dbReference type="PROSITE" id="PS50879">
    <property type="entry name" value="RNASE_H_1"/>
    <property type="match status" value="1"/>
</dbReference>
<keyword evidence="6" id="KW-1185">Reference proteome</keyword>
<dbReference type="EC" id="3.1.26.4" evidence="2"/>
<proteinExistence type="inferred from homology"/>
<evidence type="ECO:0000256" key="1">
    <source>
        <dbReference type="ARBA" id="ARBA00010879"/>
    </source>
</evidence>
<dbReference type="SUPFAM" id="SSF53098">
    <property type="entry name" value="Ribonuclease H-like"/>
    <property type="match status" value="2"/>
</dbReference>
<organism evidence="5 6">
    <name type="scientific">Grus japonensis</name>
    <name type="common">Japanese crane</name>
    <name type="synonym">Red-crowned crane</name>
    <dbReference type="NCBI Taxonomy" id="30415"/>
    <lineage>
        <taxon>Eukaryota</taxon>
        <taxon>Metazoa</taxon>
        <taxon>Chordata</taxon>
        <taxon>Craniata</taxon>
        <taxon>Vertebrata</taxon>
        <taxon>Euteleostomi</taxon>
        <taxon>Archelosauria</taxon>
        <taxon>Archosauria</taxon>
        <taxon>Dinosauria</taxon>
        <taxon>Saurischia</taxon>
        <taxon>Theropoda</taxon>
        <taxon>Coelurosauria</taxon>
        <taxon>Aves</taxon>
        <taxon>Neognathae</taxon>
        <taxon>Neoaves</taxon>
        <taxon>Gruiformes</taxon>
        <taxon>Gruidae</taxon>
        <taxon>Grus</taxon>
    </lineage>
</organism>
<dbReference type="InterPro" id="IPR043502">
    <property type="entry name" value="DNA/RNA_pol_sf"/>
</dbReference>
<dbReference type="GO" id="GO:0006259">
    <property type="term" value="P:DNA metabolic process"/>
    <property type="evidence" value="ECO:0007669"/>
    <property type="project" value="UniProtKB-ARBA"/>
</dbReference>
<dbReference type="GO" id="GO:0004523">
    <property type="term" value="F:RNA-DNA hybrid ribonuclease activity"/>
    <property type="evidence" value="ECO:0007669"/>
    <property type="project" value="UniProtKB-EC"/>
</dbReference>
<comment type="caution">
    <text evidence="5">The sequence shown here is derived from an EMBL/GenBank/DDBJ whole genome shotgun (WGS) entry which is preliminary data.</text>
</comment>
<dbReference type="AlphaFoldDB" id="A0ABC9YJB1"/>
<comment type="similarity">
    <text evidence="1">Belongs to the beta type-B retroviral polymerase family. HERV class-II K(HML-2) pol subfamily.</text>
</comment>
<dbReference type="Gene3D" id="3.30.420.10">
    <property type="entry name" value="Ribonuclease H-like superfamily/Ribonuclease H"/>
    <property type="match status" value="1"/>
</dbReference>
<dbReference type="Gene3D" id="1.10.340.70">
    <property type="match status" value="1"/>
</dbReference>
<dbReference type="Gene3D" id="3.10.10.10">
    <property type="entry name" value="HIV Type 1 Reverse Transcriptase, subunit A, domain 1"/>
    <property type="match status" value="1"/>
</dbReference>
<dbReference type="Gene3D" id="3.30.70.270">
    <property type="match status" value="1"/>
</dbReference>
<name>A0ABC9YJB1_GRUJA</name>
<gene>
    <name evidence="5" type="ORF">GRJ2_003432900</name>
</gene>
<dbReference type="Pfam" id="PF17921">
    <property type="entry name" value="Integrase_H2C2"/>
    <property type="match status" value="1"/>
</dbReference>
<protein>
    <recommendedName>
        <fullName evidence="2">ribonuclease H</fullName>
        <ecNumber evidence="2">3.1.26.4</ecNumber>
    </recommendedName>
</protein>
<dbReference type="InterPro" id="IPR041588">
    <property type="entry name" value="Integrase_H2C2"/>
</dbReference>
<dbReference type="InterPro" id="IPR002156">
    <property type="entry name" value="RNaseH_domain"/>
</dbReference>
<dbReference type="PROSITE" id="PS50878">
    <property type="entry name" value="RT_POL"/>
    <property type="match status" value="1"/>
</dbReference>
<dbReference type="PANTHER" id="PTHR33064:SF29">
    <property type="entry name" value="PEPTIDASE A2 DOMAIN-CONTAINING PROTEIN-RELATED"/>
    <property type="match status" value="1"/>
</dbReference>
<dbReference type="EMBL" id="BAAFJT010000313">
    <property type="protein sequence ID" value="GAB0209672.1"/>
    <property type="molecule type" value="Genomic_DNA"/>
</dbReference>
<dbReference type="InterPro" id="IPR012337">
    <property type="entry name" value="RNaseH-like_sf"/>
</dbReference>
<dbReference type="PANTHER" id="PTHR33064">
    <property type="entry name" value="POL PROTEIN"/>
    <property type="match status" value="1"/>
</dbReference>
<feature type="domain" description="Reverse transcriptase" evidence="3">
    <location>
        <begin position="309"/>
        <end position="490"/>
    </location>
</feature>